<dbReference type="Proteomes" id="UP001326715">
    <property type="component" value="Chromosome"/>
</dbReference>
<dbReference type="InterPro" id="IPR013762">
    <property type="entry name" value="Integrase-like_cat_sf"/>
</dbReference>
<keyword evidence="3" id="KW-0233">DNA recombination</keyword>
<dbReference type="OrthoDB" id="892893at2"/>
<gene>
    <name evidence="5" type="ORF">SAMN05661012_05956</name>
    <name evidence="6" type="ORF">SR876_29280</name>
</gene>
<dbReference type="Pfam" id="PF13102">
    <property type="entry name" value="Phage_int_SAM_5"/>
    <property type="match status" value="1"/>
</dbReference>
<evidence type="ECO:0000313" key="5">
    <source>
        <dbReference type="EMBL" id="SFW86772.1"/>
    </source>
</evidence>
<evidence type="ECO:0000313" key="8">
    <source>
        <dbReference type="Proteomes" id="UP001326715"/>
    </source>
</evidence>
<evidence type="ECO:0000256" key="2">
    <source>
        <dbReference type="ARBA" id="ARBA00023125"/>
    </source>
</evidence>
<dbReference type="InterPro" id="IPR010998">
    <property type="entry name" value="Integrase_recombinase_N"/>
</dbReference>
<dbReference type="PANTHER" id="PTHR30349:SF64">
    <property type="entry name" value="PROPHAGE INTEGRASE INTD-RELATED"/>
    <property type="match status" value="1"/>
</dbReference>
<dbReference type="Gene3D" id="1.10.150.130">
    <property type="match status" value="1"/>
</dbReference>
<dbReference type="GO" id="GO:0006310">
    <property type="term" value="P:DNA recombination"/>
    <property type="evidence" value="ECO:0007669"/>
    <property type="project" value="UniProtKB-KW"/>
</dbReference>
<feature type="domain" description="Tyr recombinase" evidence="4">
    <location>
        <begin position="221"/>
        <end position="396"/>
    </location>
</feature>
<dbReference type="Proteomes" id="UP000183788">
    <property type="component" value="Unassembled WGS sequence"/>
</dbReference>
<dbReference type="AlphaFoldDB" id="A0A1K1SRC9"/>
<evidence type="ECO:0000313" key="6">
    <source>
        <dbReference type="EMBL" id="WQG89027.1"/>
    </source>
</evidence>
<dbReference type="InterPro" id="IPR011010">
    <property type="entry name" value="DNA_brk_join_enz"/>
</dbReference>
<keyword evidence="8" id="KW-1185">Reference proteome</keyword>
<dbReference type="Pfam" id="PF00589">
    <property type="entry name" value="Phage_integrase"/>
    <property type="match status" value="1"/>
</dbReference>
<dbReference type="RefSeq" id="WP_072365448.1">
    <property type="nucleotide sequence ID" value="NZ_CP139972.1"/>
</dbReference>
<dbReference type="EMBL" id="CP140154">
    <property type="protein sequence ID" value="WQG89027.1"/>
    <property type="molecule type" value="Genomic_DNA"/>
</dbReference>
<dbReference type="InterPro" id="IPR035386">
    <property type="entry name" value="Arm-DNA-bind_5"/>
</dbReference>
<reference evidence="5 7" key="1">
    <citation type="submission" date="2016-11" db="EMBL/GenBank/DDBJ databases">
        <authorList>
            <person name="Jaros S."/>
            <person name="Januszkiewicz K."/>
            <person name="Wedrychowicz H."/>
        </authorList>
    </citation>
    <scope>NUCLEOTIDE SEQUENCE [LARGE SCALE GENOMIC DNA]</scope>
    <source>
        <strain evidence="5 7">DSM 784</strain>
    </source>
</reference>
<evidence type="ECO:0000256" key="3">
    <source>
        <dbReference type="ARBA" id="ARBA00023172"/>
    </source>
</evidence>
<dbReference type="CDD" id="cd01185">
    <property type="entry name" value="INTN1_C_like"/>
    <property type="match status" value="1"/>
</dbReference>
<evidence type="ECO:0000259" key="4">
    <source>
        <dbReference type="PROSITE" id="PS51898"/>
    </source>
</evidence>
<dbReference type="GO" id="GO:0015074">
    <property type="term" value="P:DNA integration"/>
    <property type="evidence" value="ECO:0007669"/>
    <property type="project" value="InterPro"/>
</dbReference>
<dbReference type="InterPro" id="IPR025269">
    <property type="entry name" value="SAM-like_dom"/>
</dbReference>
<proteinExistence type="inferred from homology"/>
<reference evidence="6 8" key="2">
    <citation type="submission" date="2023-11" db="EMBL/GenBank/DDBJ databases">
        <title>MicrobeMod: A computational toolkit for identifying prokaryotic methylation and restriction-modification with nanopore sequencing.</title>
        <authorList>
            <person name="Crits-Christoph A."/>
            <person name="Kang S.C."/>
            <person name="Lee H."/>
            <person name="Ostrov N."/>
        </authorList>
    </citation>
    <scope>NUCLEOTIDE SEQUENCE [LARGE SCALE GENOMIC DNA]</scope>
    <source>
        <strain evidence="6 8">ATCC 23090</strain>
    </source>
</reference>
<evidence type="ECO:0000256" key="1">
    <source>
        <dbReference type="ARBA" id="ARBA00008857"/>
    </source>
</evidence>
<dbReference type="InterPro" id="IPR050090">
    <property type="entry name" value="Tyrosine_recombinase_XerCD"/>
</dbReference>
<dbReference type="GO" id="GO:0003677">
    <property type="term" value="F:DNA binding"/>
    <property type="evidence" value="ECO:0007669"/>
    <property type="project" value="UniProtKB-KW"/>
</dbReference>
<dbReference type="PANTHER" id="PTHR30349">
    <property type="entry name" value="PHAGE INTEGRASE-RELATED"/>
    <property type="match status" value="1"/>
</dbReference>
<dbReference type="SUPFAM" id="SSF56349">
    <property type="entry name" value="DNA breaking-rejoining enzymes"/>
    <property type="match status" value="1"/>
</dbReference>
<accession>A0A1K1SRC9</accession>
<name>A0A1K1SRC9_9BACT</name>
<dbReference type="STRING" id="1004.SAMN05661012_05956"/>
<protein>
    <submittedName>
        <fullName evidence="6">Site-specific integrase</fullName>
    </submittedName>
    <submittedName>
        <fullName evidence="5">Site-specific recombinase XerD</fullName>
    </submittedName>
</protein>
<dbReference type="Pfam" id="PF17293">
    <property type="entry name" value="Arm-DNA-bind_5"/>
    <property type="match status" value="1"/>
</dbReference>
<sequence>MLSESFSVLFFLKAPKKDLGQPRAIYIRITVDGIVKEASIQRKCLPKQWHQQLGRSLGKDELSQTLNTFLTTLEAKLEKKRTDLISADKQVTAEILIDYVKGRDTPKYYLLEEFKKHNNQLAILVGKRKAAAGTCERYSTAYSHTRDYIQWKYAKEDMLLADLDYDFVNDFYFYLMSVRSCCNNTACKYVSNMKKIVLIAVKKKYILSNPFAEFAMHLDDVEHDALNEGELYKIVNHNYEIDRLDRIRDVFLFSCMTGLAFADVEKLSMSDIEIDETGSWWIIQDRTKTKRKADIPLFRDAQSIIEKYANHECLKKGVLLPVVANANYNLYLKEIAAGARIVKRLTTHTARRTFASLCLNNGVELKVISKMLGHKSVKQTEKYLRLEKDHIKNSMNKLKKILDGKEVSFTRAIGKTFTAAVKSRVLESAAEEINDDEVVEEFSDI</sequence>
<evidence type="ECO:0000313" key="7">
    <source>
        <dbReference type="Proteomes" id="UP000183788"/>
    </source>
</evidence>
<comment type="similarity">
    <text evidence="1">Belongs to the 'phage' integrase family.</text>
</comment>
<organism evidence="5 7">
    <name type="scientific">Chitinophaga sancti</name>
    <dbReference type="NCBI Taxonomy" id="1004"/>
    <lineage>
        <taxon>Bacteria</taxon>
        <taxon>Pseudomonadati</taxon>
        <taxon>Bacteroidota</taxon>
        <taxon>Chitinophagia</taxon>
        <taxon>Chitinophagales</taxon>
        <taxon>Chitinophagaceae</taxon>
        <taxon>Chitinophaga</taxon>
    </lineage>
</organism>
<dbReference type="PROSITE" id="PS51898">
    <property type="entry name" value="TYR_RECOMBINASE"/>
    <property type="match status" value="1"/>
</dbReference>
<dbReference type="Gene3D" id="1.10.443.10">
    <property type="entry name" value="Intergrase catalytic core"/>
    <property type="match status" value="1"/>
</dbReference>
<keyword evidence="2" id="KW-0238">DNA-binding</keyword>
<dbReference type="EMBL" id="FPIZ01000030">
    <property type="protein sequence ID" value="SFW86772.1"/>
    <property type="molecule type" value="Genomic_DNA"/>
</dbReference>
<dbReference type="InterPro" id="IPR002104">
    <property type="entry name" value="Integrase_catalytic"/>
</dbReference>